<dbReference type="SMART" id="SM00291">
    <property type="entry name" value="ZnF_ZZ"/>
    <property type="match status" value="1"/>
</dbReference>
<dbReference type="GO" id="GO:0003713">
    <property type="term" value="F:transcription coactivator activity"/>
    <property type="evidence" value="ECO:0000318"/>
    <property type="project" value="GO_Central"/>
</dbReference>
<dbReference type="PROSITE" id="PS50135">
    <property type="entry name" value="ZF_ZZ_2"/>
    <property type="match status" value="1"/>
</dbReference>
<dbReference type="GO" id="GO:0008270">
    <property type="term" value="F:zinc ion binding"/>
    <property type="evidence" value="ECO:0007669"/>
    <property type="project" value="UniProtKB-KW"/>
</dbReference>
<proteinExistence type="predicted"/>
<dbReference type="SUPFAM" id="SSF46689">
    <property type="entry name" value="Homeodomain-like"/>
    <property type="match status" value="2"/>
</dbReference>
<reference evidence="15 16" key="1">
    <citation type="journal article" date="2011" name="Science">
        <title>The ecoresponsive genome of Daphnia pulex.</title>
        <authorList>
            <person name="Colbourne J.K."/>
            <person name="Pfrender M.E."/>
            <person name="Gilbert D."/>
            <person name="Thomas W.K."/>
            <person name="Tucker A."/>
            <person name="Oakley T.H."/>
            <person name="Tokishita S."/>
            <person name="Aerts A."/>
            <person name="Arnold G.J."/>
            <person name="Basu M.K."/>
            <person name="Bauer D.J."/>
            <person name="Caceres C.E."/>
            <person name="Carmel L."/>
            <person name="Casola C."/>
            <person name="Choi J.H."/>
            <person name="Detter J.C."/>
            <person name="Dong Q."/>
            <person name="Dusheyko S."/>
            <person name="Eads B.D."/>
            <person name="Frohlich T."/>
            <person name="Geiler-Samerotte K.A."/>
            <person name="Gerlach D."/>
            <person name="Hatcher P."/>
            <person name="Jogdeo S."/>
            <person name="Krijgsveld J."/>
            <person name="Kriventseva E.V."/>
            <person name="Kultz D."/>
            <person name="Laforsch C."/>
            <person name="Lindquist E."/>
            <person name="Lopez J."/>
            <person name="Manak J.R."/>
            <person name="Muller J."/>
            <person name="Pangilinan J."/>
            <person name="Patwardhan R.P."/>
            <person name="Pitluck S."/>
            <person name="Pritham E.J."/>
            <person name="Rechtsteiner A."/>
            <person name="Rho M."/>
            <person name="Rogozin I.B."/>
            <person name="Sakarya O."/>
            <person name="Salamov A."/>
            <person name="Schaack S."/>
            <person name="Shapiro H."/>
            <person name="Shiga Y."/>
            <person name="Skalitzky C."/>
            <person name="Smith Z."/>
            <person name="Souvorov A."/>
            <person name="Sung W."/>
            <person name="Tang Z."/>
            <person name="Tsuchiya D."/>
            <person name="Tu H."/>
            <person name="Vos H."/>
            <person name="Wang M."/>
            <person name="Wolf Y.I."/>
            <person name="Yamagata H."/>
            <person name="Yamada T."/>
            <person name="Ye Y."/>
            <person name="Shaw J.R."/>
            <person name="Andrews J."/>
            <person name="Crease T.J."/>
            <person name="Tang H."/>
            <person name="Lucas S.M."/>
            <person name="Robertson H.M."/>
            <person name="Bork P."/>
            <person name="Koonin E.V."/>
            <person name="Zdobnov E.M."/>
            <person name="Grigoriev I.V."/>
            <person name="Lynch M."/>
            <person name="Boore J.L."/>
        </authorList>
    </citation>
    <scope>NUCLEOTIDE SEQUENCE [LARGE SCALE GENOMIC DNA]</scope>
</reference>
<dbReference type="InterPro" id="IPR017884">
    <property type="entry name" value="SANT_dom"/>
</dbReference>
<dbReference type="InterPro" id="IPR000433">
    <property type="entry name" value="Znf_ZZ"/>
</dbReference>
<dbReference type="Pfam" id="PF22941">
    <property type="entry name" value="TADA2A-like_3rd"/>
    <property type="match status" value="1"/>
</dbReference>
<name>E9H7Q3_DAPPU</name>
<keyword evidence="3 9" id="KW-0863">Zinc-finger</keyword>
<feature type="region of interest" description="Disordered" evidence="10">
    <location>
        <begin position="252"/>
        <end position="272"/>
    </location>
</feature>
<dbReference type="PROSITE" id="PS51293">
    <property type="entry name" value="SANT"/>
    <property type="match status" value="1"/>
</dbReference>
<dbReference type="InterPro" id="IPR017930">
    <property type="entry name" value="Myb_dom"/>
</dbReference>
<evidence type="ECO:0000256" key="5">
    <source>
        <dbReference type="ARBA" id="ARBA00023015"/>
    </source>
</evidence>
<keyword evidence="6 8" id="KW-0804">Transcription</keyword>
<evidence type="ECO:0000259" key="11">
    <source>
        <dbReference type="PROSITE" id="PS50090"/>
    </source>
</evidence>
<dbReference type="PROSITE" id="PS01357">
    <property type="entry name" value="ZF_ZZ_1"/>
    <property type="match status" value="1"/>
</dbReference>
<dbReference type="Gene3D" id="3.30.60.90">
    <property type="match status" value="1"/>
</dbReference>
<dbReference type="GO" id="GO:0005634">
    <property type="term" value="C:nucleus"/>
    <property type="evidence" value="ECO:0000318"/>
    <property type="project" value="GO_Central"/>
</dbReference>
<dbReference type="PIRSF" id="PIRSF025024">
    <property type="entry name" value="Transcriptional_adaptor_2"/>
    <property type="match status" value="1"/>
</dbReference>
<evidence type="ECO:0000259" key="13">
    <source>
        <dbReference type="PROSITE" id="PS51293"/>
    </source>
</evidence>
<dbReference type="InterPro" id="IPR055141">
    <property type="entry name" value="TADA2A_B-like_dom"/>
</dbReference>
<dbReference type="PhylomeDB" id="E9H7Q3"/>
<evidence type="ECO:0000256" key="10">
    <source>
        <dbReference type="SAM" id="MobiDB-lite"/>
    </source>
</evidence>
<evidence type="ECO:0000256" key="8">
    <source>
        <dbReference type="PIRNR" id="PIRNR025024"/>
    </source>
</evidence>
<dbReference type="Pfam" id="PF25299">
    <property type="entry name" value="ZZ_ADA2"/>
    <property type="match status" value="1"/>
</dbReference>
<dbReference type="InParanoid" id="E9H7Q3"/>
<dbReference type="FunFam" id="1.10.10.60:FF:000170">
    <property type="entry name" value="Transcriptional adapter"/>
    <property type="match status" value="1"/>
</dbReference>
<dbReference type="InterPro" id="IPR036388">
    <property type="entry name" value="WH-like_DNA-bd_sf"/>
</dbReference>
<keyword evidence="4" id="KW-0862">Zinc</keyword>
<dbReference type="InterPro" id="IPR041983">
    <property type="entry name" value="ADA2-like_ZZ"/>
</dbReference>
<dbReference type="CDD" id="cd00167">
    <property type="entry name" value="SANT"/>
    <property type="match status" value="1"/>
</dbReference>
<dbReference type="Proteomes" id="UP000000305">
    <property type="component" value="Unassembled WGS sequence"/>
</dbReference>
<dbReference type="InterPro" id="IPR009057">
    <property type="entry name" value="Homeodomain-like_sf"/>
</dbReference>
<dbReference type="PANTHER" id="PTHR12374">
    <property type="entry name" value="TRANSCRIPTIONAL ADAPTOR 2 ADA2 -RELATED"/>
    <property type="match status" value="1"/>
</dbReference>
<feature type="region of interest" description="Disordered" evidence="10">
    <location>
        <begin position="334"/>
        <end position="362"/>
    </location>
</feature>
<feature type="domain" description="Myb-like" evidence="11">
    <location>
        <begin position="66"/>
        <end position="117"/>
    </location>
</feature>
<dbReference type="SUPFAM" id="SSF57850">
    <property type="entry name" value="RING/U-box"/>
    <property type="match status" value="1"/>
</dbReference>
<dbReference type="eggNOG" id="KOG0457">
    <property type="taxonomic scope" value="Eukaryota"/>
</dbReference>
<dbReference type="AlphaFoldDB" id="E9H7Q3"/>
<organism evidence="15 16">
    <name type="scientific">Daphnia pulex</name>
    <name type="common">Water flea</name>
    <dbReference type="NCBI Taxonomy" id="6669"/>
    <lineage>
        <taxon>Eukaryota</taxon>
        <taxon>Metazoa</taxon>
        <taxon>Ecdysozoa</taxon>
        <taxon>Arthropoda</taxon>
        <taxon>Crustacea</taxon>
        <taxon>Branchiopoda</taxon>
        <taxon>Diplostraca</taxon>
        <taxon>Cladocera</taxon>
        <taxon>Anomopoda</taxon>
        <taxon>Daphniidae</taxon>
        <taxon>Daphnia</taxon>
    </lineage>
</organism>
<evidence type="ECO:0000259" key="12">
    <source>
        <dbReference type="PROSITE" id="PS50135"/>
    </source>
</evidence>
<evidence type="ECO:0000259" key="14">
    <source>
        <dbReference type="PROSITE" id="PS51294"/>
    </source>
</evidence>
<sequence length="499" mass="57062">MADLFMKHRCGYCQDDILGIRIRCNVCVDYELCLQCFSLGCEIGPHKSSHGYRLIDPGTFSIFPDQQREDEGGWIAREDYQLLDAIEQFGYGNWEDVAKHVETRDSEKCKEHYCDRFVTGTIGKLTWQGLPNGLLASGESRLAAIDHTCPDNAPLSPSITSRLPPLAIQPEETLELGYMPQRDDFEREHDNEAEAIVSHLAINHDDEDIDLALKLAQVDMYTRRLRERARRKRVARDFQLVSQFFNAIKKEKEKPTTAAKKRESQKEKETQEKFRSFSQFHTAPEHEQFLRNLTKERALRLRIRELIKYRRNGLTRHEECTEYERLRYFRERKKEARLERQRRKSGSSGPGPIVQNPGTLHKSDNAREEVLLSSFRDAKVTSFGSNNNSSVLSVSSSLPRLGPVLSANTRLSQSEWQEAVANFLAKSDDLTLCPGSELLSPAEKQICQNLRLRPLYYTSLKANLILSGTDKTPLLPGLAADEQSMIVNYFTKAGFLSVE</sequence>
<dbReference type="STRING" id="6669.E9H7Q3"/>
<dbReference type="GO" id="GO:0003682">
    <property type="term" value="F:chromatin binding"/>
    <property type="evidence" value="ECO:0000318"/>
    <property type="project" value="GO_Central"/>
</dbReference>
<accession>E9H7Q3</accession>
<gene>
    <name evidence="15" type="ORF">DAPPUDRAFT_227604</name>
</gene>
<keyword evidence="16" id="KW-1185">Reference proteome</keyword>
<evidence type="ECO:0000256" key="3">
    <source>
        <dbReference type="ARBA" id="ARBA00022771"/>
    </source>
</evidence>
<dbReference type="GO" id="GO:0006357">
    <property type="term" value="P:regulation of transcription by RNA polymerase II"/>
    <property type="evidence" value="ECO:0000318"/>
    <property type="project" value="GO_Central"/>
</dbReference>
<dbReference type="PROSITE" id="PS51294">
    <property type="entry name" value="HTH_MYB"/>
    <property type="match status" value="1"/>
</dbReference>
<dbReference type="GO" id="GO:0070461">
    <property type="term" value="C:SAGA-type complex"/>
    <property type="evidence" value="ECO:0000318"/>
    <property type="project" value="GO_Central"/>
</dbReference>
<evidence type="ECO:0000256" key="2">
    <source>
        <dbReference type="ARBA" id="ARBA00022723"/>
    </source>
</evidence>
<evidence type="ECO:0000256" key="4">
    <source>
        <dbReference type="ARBA" id="ARBA00022833"/>
    </source>
</evidence>
<dbReference type="Gene3D" id="1.10.10.10">
    <property type="entry name" value="Winged helix-like DNA-binding domain superfamily/Winged helix DNA-binding domain"/>
    <property type="match status" value="1"/>
</dbReference>
<dbReference type="CDD" id="cd02335">
    <property type="entry name" value="ZZ_ADA2"/>
    <property type="match status" value="1"/>
</dbReference>
<dbReference type="PROSITE" id="PS50090">
    <property type="entry name" value="MYB_LIKE"/>
    <property type="match status" value="1"/>
</dbReference>
<dbReference type="SMART" id="SM00717">
    <property type="entry name" value="SANT"/>
    <property type="match status" value="1"/>
</dbReference>
<dbReference type="PANTHER" id="PTHR12374:SF63">
    <property type="entry name" value="TRANSCRIPTIONAL ADAPTER 2-BETA"/>
    <property type="match status" value="1"/>
</dbReference>
<evidence type="ECO:0000256" key="1">
    <source>
        <dbReference type="ARBA" id="ARBA00004123"/>
    </source>
</evidence>
<dbReference type="InterPro" id="IPR001005">
    <property type="entry name" value="SANT/Myb"/>
</dbReference>
<evidence type="ECO:0000256" key="9">
    <source>
        <dbReference type="PROSITE-ProRule" id="PRU00228"/>
    </source>
</evidence>
<keyword evidence="5 8" id="KW-0805">Transcription regulation</keyword>
<dbReference type="KEGG" id="dpx:DAPPUDRAFT_227604"/>
<dbReference type="FunCoup" id="E9H7Q3">
    <property type="interactions" value="1169"/>
</dbReference>
<keyword evidence="2" id="KW-0479">Metal-binding</keyword>
<dbReference type="InterPro" id="IPR016827">
    <property type="entry name" value="Ada2/TADA2"/>
</dbReference>
<evidence type="ECO:0000256" key="6">
    <source>
        <dbReference type="ARBA" id="ARBA00023163"/>
    </source>
</evidence>
<dbReference type="GO" id="GO:0006338">
    <property type="term" value="P:chromatin remodeling"/>
    <property type="evidence" value="ECO:0000318"/>
    <property type="project" value="GO_Central"/>
</dbReference>
<protein>
    <recommendedName>
        <fullName evidence="8">Transcriptional adapter</fullName>
    </recommendedName>
</protein>
<keyword evidence="7 8" id="KW-0539">Nucleus</keyword>
<feature type="domain" description="SANT" evidence="13">
    <location>
        <begin position="69"/>
        <end position="121"/>
    </location>
</feature>
<evidence type="ECO:0000313" key="16">
    <source>
        <dbReference type="Proteomes" id="UP000000305"/>
    </source>
</evidence>
<feature type="domain" description="HTH myb-type" evidence="14">
    <location>
        <begin position="78"/>
        <end position="121"/>
    </location>
</feature>
<dbReference type="Pfam" id="PF00249">
    <property type="entry name" value="Myb_DNA-binding"/>
    <property type="match status" value="1"/>
</dbReference>
<comment type="subcellular location">
    <subcellularLocation>
        <location evidence="1 8">Nucleus</location>
    </subcellularLocation>
</comment>
<dbReference type="InterPro" id="IPR043145">
    <property type="entry name" value="Znf_ZZ_sf"/>
</dbReference>
<dbReference type="FunFam" id="3.30.60.90:FF:000008">
    <property type="entry name" value="Transcriptional adapter 2"/>
    <property type="match status" value="1"/>
</dbReference>
<dbReference type="OrthoDB" id="270417at2759"/>
<dbReference type="HOGENOM" id="CLU_018273_3_0_1"/>
<dbReference type="EMBL" id="GL732601">
    <property type="protein sequence ID" value="EFX72220.1"/>
    <property type="molecule type" value="Genomic_DNA"/>
</dbReference>
<dbReference type="OMA" id="ILCAINM"/>
<dbReference type="Gene3D" id="1.10.10.60">
    <property type="entry name" value="Homeodomain-like"/>
    <property type="match status" value="1"/>
</dbReference>
<feature type="domain" description="ZZ-type" evidence="12">
    <location>
        <begin position="5"/>
        <end position="60"/>
    </location>
</feature>
<evidence type="ECO:0000313" key="15">
    <source>
        <dbReference type="EMBL" id="EFX72220.1"/>
    </source>
</evidence>
<evidence type="ECO:0000256" key="7">
    <source>
        <dbReference type="ARBA" id="ARBA00023242"/>
    </source>
</evidence>